<feature type="signal peptide" evidence="5">
    <location>
        <begin position="1"/>
        <end position="19"/>
    </location>
</feature>
<keyword evidence="8" id="KW-1185">Reference proteome</keyword>
<dbReference type="Pfam" id="PF00496">
    <property type="entry name" value="SBP_bac_5"/>
    <property type="match status" value="1"/>
</dbReference>
<dbReference type="PANTHER" id="PTHR30290">
    <property type="entry name" value="PERIPLASMIC BINDING COMPONENT OF ABC TRANSPORTER"/>
    <property type="match status" value="1"/>
</dbReference>
<dbReference type="InterPro" id="IPR039424">
    <property type="entry name" value="SBP_5"/>
</dbReference>
<organism evidence="7 8">
    <name type="scientific">Streptobacillus felis</name>
    <dbReference type="NCBI Taxonomy" id="1384509"/>
    <lineage>
        <taxon>Bacteria</taxon>
        <taxon>Fusobacteriati</taxon>
        <taxon>Fusobacteriota</taxon>
        <taxon>Fusobacteriia</taxon>
        <taxon>Fusobacteriales</taxon>
        <taxon>Leptotrichiaceae</taxon>
        <taxon>Streptobacillus</taxon>
    </lineage>
</organism>
<evidence type="ECO:0000313" key="8">
    <source>
        <dbReference type="Proteomes" id="UP000526184"/>
    </source>
</evidence>
<feature type="domain" description="Solute-binding protein family 5" evidence="6">
    <location>
        <begin position="73"/>
        <end position="456"/>
    </location>
</feature>
<dbReference type="FunFam" id="3.90.76.10:FF:000001">
    <property type="entry name" value="Oligopeptide ABC transporter substrate-binding protein"/>
    <property type="match status" value="1"/>
</dbReference>
<dbReference type="PROSITE" id="PS51257">
    <property type="entry name" value="PROKAR_LIPOPROTEIN"/>
    <property type="match status" value="1"/>
</dbReference>
<sequence length="533" mass="60060">MKKILFVLMAMIAFFSCGASDGSTSSNPNEKVLTYNAVAEGISFDPQILTDGNTMTIHGLVSEGLTYTMPSGEVKPALAESWEISEDGLTWTFKLRDGIKWSNGEAITADDFVFGWQRALDPKNATEYAYILFPIKNAEKYASGEVAFEEVGIKAIDEKTLEVKLENVTPYFDSLVSFITYMPANRKFAEEKGADYGLEADTLLYSGPYKVVKWDHNTQLELERNEHYYAPESRKIDRYIIKYIADSTAALNAFNNGEIDIVSITTEQLQEYKDDARLKINGLARTFYLAFNLENEIFKNQKIREAISLAVDKEGLIETVFNGAKEASYTFTPKNIGMLGVKEDFVKELGPTFAKFDAEKAKVLFEEGKKELGITDFPTITFLADERGSNKKIVEKIQEDLRVNLGIELNVEIVTFKERLNRTTARGFDIVLTGWGADYQDPMTFLDLLISKSGNNAPHYYSSEYDALISAALKTTNREERMKNLFEAERLLAKDVPIIPLYQETQLHLVNEAVKGLEIGSFGIDLHFFNVDK</sequence>
<dbReference type="EMBL" id="JABMKT010000018">
    <property type="protein sequence ID" value="NYV28013.1"/>
    <property type="molecule type" value="Genomic_DNA"/>
</dbReference>
<name>A0A7Z0TC37_9FUSO</name>
<dbReference type="PROSITE" id="PS01040">
    <property type="entry name" value="SBP_BACTERIAL_5"/>
    <property type="match status" value="1"/>
</dbReference>
<dbReference type="GO" id="GO:1904680">
    <property type="term" value="F:peptide transmembrane transporter activity"/>
    <property type="evidence" value="ECO:0007669"/>
    <property type="project" value="TreeGrafter"/>
</dbReference>
<feature type="chain" id="PRO_5030766248" evidence="5">
    <location>
        <begin position="20"/>
        <end position="533"/>
    </location>
</feature>
<evidence type="ECO:0000256" key="4">
    <source>
        <dbReference type="ARBA" id="ARBA00022729"/>
    </source>
</evidence>
<dbReference type="Proteomes" id="UP000526184">
    <property type="component" value="Unassembled WGS sequence"/>
</dbReference>
<evidence type="ECO:0000256" key="2">
    <source>
        <dbReference type="ARBA" id="ARBA00005695"/>
    </source>
</evidence>
<dbReference type="SUPFAM" id="SSF53850">
    <property type="entry name" value="Periplasmic binding protein-like II"/>
    <property type="match status" value="1"/>
</dbReference>
<keyword evidence="3" id="KW-0813">Transport</keyword>
<dbReference type="CDD" id="cd08504">
    <property type="entry name" value="PBP2_OppA"/>
    <property type="match status" value="1"/>
</dbReference>
<dbReference type="Gene3D" id="3.90.76.10">
    <property type="entry name" value="Dipeptide-binding Protein, Domain 1"/>
    <property type="match status" value="1"/>
</dbReference>
<dbReference type="FunFam" id="3.10.105.10:FF:000001">
    <property type="entry name" value="Oligopeptide ABC transporter, oligopeptide-binding protein"/>
    <property type="match status" value="1"/>
</dbReference>
<dbReference type="Gene3D" id="3.10.105.10">
    <property type="entry name" value="Dipeptide-binding Protein, Domain 3"/>
    <property type="match status" value="1"/>
</dbReference>
<dbReference type="InterPro" id="IPR023765">
    <property type="entry name" value="SBP_5_CS"/>
</dbReference>
<evidence type="ECO:0000256" key="3">
    <source>
        <dbReference type="ARBA" id="ARBA00022448"/>
    </source>
</evidence>
<keyword evidence="4 5" id="KW-0732">Signal</keyword>
<dbReference type="GO" id="GO:0030288">
    <property type="term" value="C:outer membrane-bounded periplasmic space"/>
    <property type="evidence" value="ECO:0007669"/>
    <property type="project" value="UniProtKB-ARBA"/>
</dbReference>
<proteinExistence type="inferred from homology"/>
<dbReference type="GO" id="GO:0015833">
    <property type="term" value="P:peptide transport"/>
    <property type="evidence" value="ECO:0007669"/>
    <property type="project" value="TreeGrafter"/>
</dbReference>
<dbReference type="InterPro" id="IPR030678">
    <property type="entry name" value="Peptide/Ni-bd"/>
</dbReference>
<accession>A0A7Z0TC37</accession>
<dbReference type="Gene3D" id="3.40.190.10">
    <property type="entry name" value="Periplasmic binding protein-like II"/>
    <property type="match status" value="1"/>
</dbReference>
<evidence type="ECO:0000259" key="6">
    <source>
        <dbReference type="Pfam" id="PF00496"/>
    </source>
</evidence>
<evidence type="ECO:0000256" key="1">
    <source>
        <dbReference type="ARBA" id="ARBA00004196"/>
    </source>
</evidence>
<evidence type="ECO:0000313" key="7">
    <source>
        <dbReference type="EMBL" id="NYV28013.1"/>
    </source>
</evidence>
<gene>
    <name evidence="7" type="ORF">HP397_04200</name>
</gene>
<comment type="caution">
    <text evidence="7">The sequence shown here is derived from an EMBL/GenBank/DDBJ whole genome shotgun (WGS) entry which is preliminary data.</text>
</comment>
<reference evidence="7 8" key="1">
    <citation type="submission" date="2020-05" db="EMBL/GenBank/DDBJ databases">
        <title>Streptobacillus felis strain LHL191014123.</title>
        <authorList>
            <person name="Fawzy A."/>
            <person name="Rau J."/>
            <person name="Risse K."/>
            <person name="Schauerte N."/>
            <person name="Geiger C."/>
            <person name="Blom J."/>
            <person name="Imirzalioglu C."/>
            <person name="Falgenhauer J."/>
            <person name="Bach A."/>
            <person name="Herden C."/>
            <person name="Eisenberg T."/>
        </authorList>
    </citation>
    <scope>NUCLEOTIDE SEQUENCE [LARGE SCALE GENOMIC DNA]</scope>
    <source>
        <strain evidence="7 8">LHL191014123</strain>
    </source>
</reference>
<dbReference type="InterPro" id="IPR000914">
    <property type="entry name" value="SBP_5_dom"/>
</dbReference>
<evidence type="ECO:0000256" key="5">
    <source>
        <dbReference type="SAM" id="SignalP"/>
    </source>
</evidence>
<comment type="subcellular location">
    <subcellularLocation>
        <location evidence="1">Cell envelope</location>
    </subcellularLocation>
</comment>
<dbReference type="RefSeq" id="WP_180136138.1">
    <property type="nucleotide sequence ID" value="NZ_JABMKT010000018.1"/>
</dbReference>
<dbReference type="AlphaFoldDB" id="A0A7Z0TC37"/>
<dbReference type="GO" id="GO:0043190">
    <property type="term" value="C:ATP-binding cassette (ABC) transporter complex"/>
    <property type="evidence" value="ECO:0007669"/>
    <property type="project" value="InterPro"/>
</dbReference>
<dbReference type="PIRSF" id="PIRSF002741">
    <property type="entry name" value="MppA"/>
    <property type="match status" value="1"/>
</dbReference>
<protein>
    <submittedName>
        <fullName evidence="7">Peptide ABC transporter substrate-binding protein</fullName>
    </submittedName>
</protein>
<dbReference type="PANTHER" id="PTHR30290:SF10">
    <property type="entry name" value="PERIPLASMIC OLIGOPEPTIDE-BINDING PROTEIN-RELATED"/>
    <property type="match status" value="1"/>
</dbReference>
<comment type="similarity">
    <text evidence="2">Belongs to the bacterial solute-binding protein 5 family.</text>
</comment>